<sequence length="202" mass="21732">MEDIKLLNLNNLLSGAAGGVPLWAWIVIGVVVVVVIVAIVVLIKVARNREKSEAEENASEESEEQPADGSADEDEIADSAGESPAESAPAAEKAEKAAKPQSKPASSQKPAKQEQTAAVQTQSDEPAETKASGPKVYHITKRTSDGKWQVKFNKGKKAIKLFDTQVQAIDYAKALAQSQEASIIIHKADGTFRKLRYDKPNK</sequence>
<evidence type="ECO:0000256" key="1">
    <source>
        <dbReference type="SAM" id="MobiDB-lite"/>
    </source>
</evidence>
<keyword evidence="2" id="KW-0472">Membrane</keyword>
<accession>A0A9D1AGC9</accession>
<keyword evidence="2" id="KW-1133">Transmembrane helix</keyword>
<feature type="compositionally biased region" description="Acidic residues" evidence="1">
    <location>
        <begin position="55"/>
        <end position="77"/>
    </location>
</feature>
<dbReference type="AlphaFoldDB" id="A0A9D1AGC9"/>
<dbReference type="EMBL" id="DVHB01000068">
    <property type="protein sequence ID" value="HIR39499.1"/>
    <property type="molecule type" value="Genomic_DNA"/>
</dbReference>
<dbReference type="Proteomes" id="UP000824179">
    <property type="component" value="Unassembled WGS sequence"/>
</dbReference>
<reference evidence="3" key="1">
    <citation type="submission" date="2020-10" db="EMBL/GenBank/DDBJ databases">
        <authorList>
            <person name="Gilroy R."/>
        </authorList>
    </citation>
    <scope>NUCLEOTIDE SEQUENCE</scope>
    <source>
        <strain evidence="3">ChiW25-3613</strain>
    </source>
</reference>
<comment type="caution">
    <text evidence="3">The sequence shown here is derived from an EMBL/GenBank/DDBJ whole genome shotgun (WGS) entry which is preliminary data.</text>
</comment>
<proteinExistence type="predicted"/>
<evidence type="ECO:0000256" key="2">
    <source>
        <dbReference type="SAM" id="Phobius"/>
    </source>
</evidence>
<gene>
    <name evidence="3" type="ORF">IAB90_03860</name>
</gene>
<dbReference type="InterPro" id="IPR018691">
    <property type="entry name" value="DUF2188"/>
</dbReference>
<feature type="compositionally biased region" description="Low complexity" evidence="1">
    <location>
        <begin position="99"/>
        <end position="110"/>
    </location>
</feature>
<evidence type="ECO:0000313" key="3">
    <source>
        <dbReference type="EMBL" id="HIR39499.1"/>
    </source>
</evidence>
<feature type="compositionally biased region" description="Low complexity" evidence="1">
    <location>
        <begin position="82"/>
        <end position="91"/>
    </location>
</feature>
<keyword evidence="2" id="KW-0812">Transmembrane</keyword>
<name>A0A9D1AGC9_9FIRM</name>
<protein>
    <submittedName>
        <fullName evidence="3">DUF2188 domain-containing protein</fullName>
    </submittedName>
</protein>
<feature type="transmembrane region" description="Helical" evidence="2">
    <location>
        <begin position="20"/>
        <end position="43"/>
    </location>
</feature>
<feature type="compositionally biased region" description="Polar residues" evidence="1">
    <location>
        <begin position="114"/>
        <end position="124"/>
    </location>
</feature>
<feature type="region of interest" description="Disordered" evidence="1">
    <location>
        <begin position="50"/>
        <end position="144"/>
    </location>
</feature>
<reference evidence="3" key="2">
    <citation type="journal article" date="2021" name="PeerJ">
        <title>Extensive microbial diversity within the chicken gut microbiome revealed by metagenomics and culture.</title>
        <authorList>
            <person name="Gilroy R."/>
            <person name="Ravi A."/>
            <person name="Getino M."/>
            <person name="Pursley I."/>
            <person name="Horton D.L."/>
            <person name="Alikhan N.F."/>
            <person name="Baker D."/>
            <person name="Gharbi K."/>
            <person name="Hall N."/>
            <person name="Watson M."/>
            <person name="Adriaenssens E.M."/>
            <person name="Foster-Nyarko E."/>
            <person name="Jarju S."/>
            <person name="Secka A."/>
            <person name="Antonio M."/>
            <person name="Oren A."/>
            <person name="Chaudhuri R.R."/>
            <person name="La Ragione R."/>
            <person name="Hildebrand F."/>
            <person name="Pallen M.J."/>
        </authorList>
    </citation>
    <scope>NUCLEOTIDE SEQUENCE</scope>
    <source>
        <strain evidence="3">ChiW25-3613</strain>
    </source>
</reference>
<organism evidence="3 4">
    <name type="scientific">Candidatus Coproplasma stercoripullorum</name>
    <dbReference type="NCBI Taxonomy" id="2840751"/>
    <lineage>
        <taxon>Bacteria</taxon>
        <taxon>Bacillati</taxon>
        <taxon>Bacillota</taxon>
        <taxon>Clostridia</taxon>
        <taxon>Eubacteriales</taxon>
        <taxon>Candidatus Coproplasma</taxon>
    </lineage>
</organism>
<dbReference type="Pfam" id="PF09954">
    <property type="entry name" value="DUF2188"/>
    <property type="match status" value="1"/>
</dbReference>
<evidence type="ECO:0000313" key="4">
    <source>
        <dbReference type="Proteomes" id="UP000824179"/>
    </source>
</evidence>